<protein>
    <submittedName>
        <fullName evidence="1">Uncharacterized protein</fullName>
    </submittedName>
</protein>
<keyword evidence="2" id="KW-1185">Reference proteome</keyword>
<comment type="caution">
    <text evidence="1">The sequence shown here is derived from an EMBL/GenBank/DDBJ whole genome shotgun (WGS) entry which is preliminary data.</text>
</comment>
<evidence type="ECO:0000313" key="1">
    <source>
        <dbReference type="EMBL" id="KPI90192.1"/>
    </source>
</evidence>
<evidence type="ECO:0000313" key="2">
    <source>
        <dbReference type="Proteomes" id="UP000038009"/>
    </source>
</evidence>
<reference evidence="1 2" key="1">
    <citation type="journal article" date="2015" name="PLoS Pathog.">
        <title>Leptomonas seymouri: Adaptations to the Dixenous Life Cycle Analyzed by Genome Sequencing, Transcriptome Profiling and Co-infection with Leishmania donovani.</title>
        <authorList>
            <person name="Kraeva N."/>
            <person name="Butenko A."/>
            <person name="Hlavacova J."/>
            <person name="Kostygov A."/>
            <person name="Myskova J."/>
            <person name="Grybchuk D."/>
            <person name="Lestinova T."/>
            <person name="Votypka J."/>
            <person name="Volf P."/>
            <person name="Opperdoes F."/>
            <person name="Flegontov P."/>
            <person name="Lukes J."/>
            <person name="Yurchenko V."/>
        </authorList>
    </citation>
    <scope>NUCLEOTIDE SEQUENCE [LARGE SCALE GENOMIC DNA]</scope>
    <source>
        <strain evidence="1 2">ATCC 30220</strain>
    </source>
</reference>
<proteinExistence type="predicted"/>
<accession>A0A0N1I8E9</accession>
<dbReference type="Proteomes" id="UP000038009">
    <property type="component" value="Unassembled WGS sequence"/>
</dbReference>
<dbReference type="EMBL" id="LJSK01000009">
    <property type="protein sequence ID" value="KPI90192.1"/>
    <property type="molecule type" value="Genomic_DNA"/>
</dbReference>
<gene>
    <name evidence="1" type="ORF">ABL78_0710</name>
</gene>
<sequence length="115" mass="12438">MQRRLRHTARLYENLLAERSALSFADDVSSVADSAQEYSSLASEMRSCASCCCTGMQLRRRCSCNCGLLRALLALAKLENAAACRVGEVVQNVRASVVRGGAPPAPLTPKPRPAW</sequence>
<name>A0A0N1I8E9_LEPSE</name>
<organism evidence="1 2">
    <name type="scientific">Leptomonas seymouri</name>
    <dbReference type="NCBI Taxonomy" id="5684"/>
    <lineage>
        <taxon>Eukaryota</taxon>
        <taxon>Discoba</taxon>
        <taxon>Euglenozoa</taxon>
        <taxon>Kinetoplastea</taxon>
        <taxon>Metakinetoplastina</taxon>
        <taxon>Trypanosomatida</taxon>
        <taxon>Trypanosomatidae</taxon>
        <taxon>Leishmaniinae</taxon>
        <taxon>Leptomonas</taxon>
    </lineage>
</organism>
<dbReference type="AlphaFoldDB" id="A0A0N1I8E9"/>
<dbReference type="VEuPathDB" id="TriTrypDB:Lsey_0009_0410"/>